<evidence type="ECO:0000313" key="2">
    <source>
        <dbReference type="Proteomes" id="UP001162029"/>
    </source>
</evidence>
<dbReference type="EMBL" id="CANTFM010002694">
    <property type="protein sequence ID" value="CAI5747480.1"/>
    <property type="molecule type" value="Genomic_DNA"/>
</dbReference>
<dbReference type="AlphaFoldDB" id="A0AAV0VH34"/>
<proteinExistence type="predicted"/>
<gene>
    <name evidence="1" type="ORF">PDE001_LOCUS12377</name>
</gene>
<organism evidence="1 2">
    <name type="scientific">Peronospora destructor</name>
    <dbReference type="NCBI Taxonomy" id="86335"/>
    <lineage>
        <taxon>Eukaryota</taxon>
        <taxon>Sar</taxon>
        <taxon>Stramenopiles</taxon>
        <taxon>Oomycota</taxon>
        <taxon>Peronosporomycetes</taxon>
        <taxon>Peronosporales</taxon>
        <taxon>Peronosporaceae</taxon>
        <taxon>Peronospora</taxon>
    </lineage>
</organism>
<evidence type="ECO:0000313" key="1">
    <source>
        <dbReference type="EMBL" id="CAI5747480.1"/>
    </source>
</evidence>
<sequence>MIVIQDDAFVGPVTWGMFWEWVSTEAARALRELEHEESKKLSEPVADESLVLKAQVEFLVNNGHLTAGDAFQLREQLVSNDLTLKESARRTIAAMHEGLSDGALNQNLVCDGFGFAGGDTMNASADELEKERVTTGACASKATATNDDTKRFSEPDKRFDVMCSLMSTQGLQRLLQRQNILVKNDAPVRHEDLHCLALMAAAPASSTPEPSS</sequence>
<dbReference type="Proteomes" id="UP001162029">
    <property type="component" value="Unassembled WGS sequence"/>
</dbReference>
<comment type="caution">
    <text evidence="1">The sequence shown here is derived from an EMBL/GenBank/DDBJ whole genome shotgun (WGS) entry which is preliminary data.</text>
</comment>
<accession>A0AAV0VH34</accession>
<name>A0AAV0VH34_9STRA</name>
<keyword evidence="2" id="KW-1185">Reference proteome</keyword>
<protein>
    <submittedName>
        <fullName evidence="1">Uncharacterized protein</fullName>
    </submittedName>
</protein>
<reference evidence="1" key="1">
    <citation type="submission" date="2022-12" db="EMBL/GenBank/DDBJ databases">
        <authorList>
            <person name="Webb A."/>
        </authorList>
    </citation>
    <scope>NUCLEOTIDE SEQUENCE</scope>
    <source>
        <strain evidence="1">Pd1</strain>
    </source>
</reference>